<keyword evidence="2 4" id="KW-0378">Hydrolase</keyword>
<proteinExistence type="inferred from homology"/>
<sequence>MRHRRTRSVAALGAAVLLGALVAPASVHQASAADETAAPVDLVDDQATPETRSLFAYLQGVRGENVLFGQQHATDYGESFDTRDGVSSDVKAATGDYPAVFGFDTLIIEGRERPGVAEATREQNALTLAHSIREAHDLGAISTLSAHVENFATGGDFYDTSGDALRAALPGGPKNAELTAYLDLIALAADNAVDADGTPIPVVFRPWHENAGSWFWWGAAFGSPGEYAELYRYTVEYLRDVKGVHNLLYAFSPGGGFGGDQDLYLRTYPGDDFIDVLGYDTYDASASPAFLTGLVDDLGMIADLADQKGKISAFTEFGITNGVQPDGANANPHWYTDVLDAIKADPEASRSAYMLTWANFGGDTTPYTPASGEMLPDFQAFHDDPFTSFAADVEGESGIETTAVAEAPTVHLASPASGARVAASPATVRASVRGLDADQVTVTVDGTDISLELKSPADGSLWWTGELALPAELLDNSTRALTVHVLSDGQEVATQASTIIAGPRPVLAHGVVDDFDGYGDDAALRSEFVQYGANTISLETQSVGDGTGALRLDYSFATQSYTGIGKQVTDDWSDLGALELWLDPDASNNKLVLQIAAGGIAFEAYPSLAGDDPTQLSIPFTDWRPAPWDTANADKRLTPEMLAKVTQFNVYVNAVEGAAASGSLVIDSIRAVPGAPLYSDVPNDHPDAAAIRWLHDEVIDLGDAGRFHPSRSLKDADATAVFAAYDASVEGPLSSRRLAITEALWRVAGSPAPTVAHTFKDVPVASRAAVSWAAEEGIVDGASGVKFGVNGRVDRAEIARWLLRADVYRTAHEGTVISDFETGAQGWAIASWETNGGTVSAADGALVVDPDEGGNWVSWTGGLDLSGRTRLLLDVSSTTGFDTKAALQLGPDWTWCETALAGWTGTPGIAAIDLTTLSPQCQALLGQVRGINVYLNEGHHVLEAISAQ</sequence>
<dbReference type="PROSITE" id="PS51764">
    <property type="entry name" value="GH26"/>
    <property type="match status" value="1"/>
</dbReference>
<evidence type="ECO:0000259" key="6">
    <source>
        <dbReference type="PROSITE" id="PS51764"/>
    </source>
</evidence>
<dbReference type="SUPFAM" id="SSF81296">
    <property type="entry name" value="E set domains"/>
    <property type="match status" value="1"/>
</dbReference>
<dbReference type="Pfam" id="PF03425">
    <property type="entry name" value="CBM_11"/>
    <property type="match status" value="1"/>
</dbReference>
<feature type="active site" description="Nucleophile" evidence="4">
    <location>
        <position position="316"/>
    </location>
</feature>
<comment type="caution">
    <text evidence="7">The sequence shown here is derived from an EMBL/GenBank/DDBJ whole genome shotgun (WGS) entry which is preliminary data.</text>
</comment>
<dbReference type="GO" id="GO:0006080">
    <property type="term" value="P:substituted mannan metabolic process"/>
    <property type="evidence" value="ECO:0007669"/>
    <property type="project" value="InterPro"/>
</dbReference>
<dbReference type="Gene3D" id="2.60.40.10">
    <property type="entry name" value="Immunoglobulins"/>
    <property type="match status" value="1"/>
</dbReference>
<dbReference type="PANTHER" id="PTHR40079:SF4">
    <property type="entry name" value="GH26 DOMAIN-CONTAINING PROTEIN-RELATED"/>
    <property type="match status" value="1"/>
</dbReference>
<evidence type="ECO:0000256" key="3">
    <source>
        <dbReference type="ARBA" id="ARBA00023295"/>
    </source>
</evidence>
<name>A0A0M2HNJ1_9MICO</name>
<dbReference type="PRINTS" id="PR00739">
    <property type="entry name" value="GLHYDRLASE26"/>
</dbReference>
<evidence type="ECO:0000313" key="8">
    <source>
        <dbReference type="Proteomes" id="UP000033900"/>
    </source>
</evidence>
<dbReference type="InterPro" id="IPR008979">
    <property type="entry name" value="Galactose-bd-like_sf"/>
</dbReference>
<feature type="signal peptide" evidence="5">
    <location>
        <begin position="1"/>
        <end position="25"/>
    </location>
</feature>
<dbReference type="SUPFAM" id="SSF49785">
    <property type="entry name" value="Galactose-binding domain-like"/>
    <property type="match status" value="1"/>
</dbReference>
<dbReference type="InterPro" id="IPR014756">
    <property type="entry name" value="Ig_E-set"/>
</dbReference>
<keyword evidence="3 4" id="KW-0326">Glycosidase</keyword>
<dbReference type="SUPFAM" id="SSF51445">
    <property type="entry name" value="(Trans)glycosidases"/>
    <property type="match status" value="1"/>
</dbReference>
<feature type="domain" description="GH26" evidence="6">
    <location>
        <begin position="49"/>
        <end position="391"/>
    </location>
</feature>
<dbReference type="PATRIC" id="fig|273678.4.peg.1011"/>
<dbReference type="Pfam" id="PF00395">
    <property type="entry name" value="SLH"/>
    <property type="match status" value="1"/>
</dbReference>
<dbReference type="Proteomes" id="UP000033900">
    <property type="component" value="Unassembled WGS sequence"/>
</dbReference>
<dbReference type="InterPro" id="IPR017853">
    <property type="entry name" value="GH"/>
</dbReference>
<feature type="chain" id="PRO_5038947085" evidence="5">
    <location>
        <begin position="26"/>
        <end position="948"/>
    </location>
</feature>
<feature type="active site" description="Proton donor" evidence="4">
    <location>
        <position position="209"/>
    </location>
</feature>
<comment type="similarity">
    <text evidence="1 4">Belongs to the glycosyl hydrolase 26 family.</text>
</comment>
<dbReference type="InterPro" id="IPR022790">
    <property type="entry name" value="GH26_dom"/>
</dbReference>
<dbReference type="GO" id="GO:0008810">
    <property type="term" value="F:cellulase activity"/>
    <property type="evidence" value="ECO:0007669"/>
    <property type="project" value="InterPro"/>
</dbReference>
<accession>A0A0M2HNJ1</accession>
<dbReference type="PANTHER" id="PTHR40079">
    <property type="entry name" value="MANNAN ENDO-1,4-BETA-MANNOSIDASE E-RELATED"/>
    <property type="match status" value="1"/>
</dbReference>
<dbReference type="Gene3D" id="2.60.120.260">
    <property type="entry name" value="Galactose-binding domain-like"/>
    <property type="match status" value="1"/>
</dbReference>
<organism evidence="7 8">
    <name type="scientific">Microbacterium hydrocarbonoxydans</name>
    <dbReference type="NCBI Taxonomy" id="273678"/>
    <lineage>
        <taxon>Bacteria</taxon>
        <taxon>Bacillati</taxon>
        <taxon>Actinomycetota</taxon>
        <taxon>Actinomycetes</taxon>
        <taxon>Micrococcales</taxon>
        <taxon>Microbacteriaceae</taxon>
        <taxon>Microbacterium</taxon>
    </lineage>
</organism>
<dbReference type="Pfam" id="PF02156">
    <property type="entry name" value="Glyco_hydro_26"/>
    <property type="match status" value="1"/>
</dbReference>
<dbReference type="Gene3D" id="3.20.20.80">
    <property type="entry name" value="Glycosidases"/>
    <property type="match status" value="1"/>
</dbReference>
<dbReference type="STRING" id="273678.RS84_01015"/>
<evidence type="ECO:0000256" key="5">
    <source>
        <dbReference type="SAM" id="SignalP"/>
    </source>
</evidence>
<protein>
    <submittedName>
        <fullName evidence="7">Mannan endo-1,4-beta-mannosidase</fullName>
        <ecNumber evidence="7">3.2.1.78</ecNumber>
    </submittedName>
</protein>
<keyword evidence="8" id="KW-1185">Reference proteome</keyword>
<evidence type="ECO:0000256" key="1">
    <source>
        <dbReference type="ARBA" id="ARBA00007754"/>
    </source>
</evidence>
<evidence type="ECO:0000256" key="4">
    <source>
        <dbReference type="PROSITE-ProRule" id="PRU01100"/>
    </source>
</evidence>
<evidence type="ECO:0000256" key="2">
    <source>
        <dbReference type="ARBA" id="ARBA00022801"/>
    </source>
</evidence>
<dbReference type="InterPro" id="IPR000805">
    <property type="entry name" value="Glyco_hydro_26"/>
</dbReference>
<dbReference type="RefSeq" id="WP_052676223.1">
    <property type="nucleotide sequence ID" value="NZ_JYJB01000007.1"/>
</dbReference>
<keyword evidence="5" id="KW-0732">Signal</keyword>
<dbReference type="AlphaFoldDB" id="A0A0M2HNJ1"/>
<evidence type="ECO:0000313" key="7">
    <source>
        <dbReference type="EMBL" id="KJL48256.1"/>
    </source>
</evidence>
<dbReference type="GO" id="GO:0016985">
    <property type="term" value="F:mannan endo-1,4-beta-mannosidase activity"/>
    <property type="evidence" value="ECO:0007669"/>
    <property type="project" value="UniProtKB-EC"/>
</dbReference>
<reference evidence="7 8" key="1">
    <citation type="submission" date="2015-02" db="EMBL/GenBank/DDBJ databases">
        <title>Draft genome sequences of ten Microbacterium spp. with emphasis on heavy metal contaminated environments.</title>
        <authorList>
            <person name="Corretto E."/>
        </authorList>
    </citation>
    <scope>NUCLEOTIDE SEQUENCE [LARGE SCALE GENOMIC DNA]</scope>
    <source>
        <strain evidence="7 8">SA35</strain>
    </source>
</reference>
<dbReference type="InterPro" id="IPR001119">
    <property type="entry name" value="SLH_dom"/>
</dbReference>
<dbReference type="GO" id="GO:0030245">
    <property type="term" value="P:cellulose catabolic process"/>
    <property type="evidence" value="ECO:0007669"/>
    <property type="project" value="InterPro"/>
</dbReference>
<dbReference type="InterPro" id="IPR005087">
    <property type="entry name" value="CBM11"/>
</dbReference>
<dbReference type="EC" id="3.2.1.78" evidence="7"/>
<dbReference type="EMBL" id="JYJB01000007">
    <property type="protein sequence ID" value="KJL48256.1"/>
    <property type="molecule type" value="Genomic_DNA"/>
</dbReference>
<dbReference type="OrthoDB" id="9816550at2"/>
<dbReference type="InterPro" id="IPR013783">
    <property type="entry name" value="Ig-like_fold"/>
</dbReference>
<gene>
    <name evidence="7" type="ORF">RS84_01015</name>
</gene>